<dbReference type="RefSeq" id="WP_251971924.1">
    <property type="nucleotide sequence ID" value="NZ_AP025730.1"/>
</dbReference>
<dbReference type="Gene3D" id="3.60.20.10">
    <property type="entry name" value="Glutamine Phosphoribosylpyrophosphate, subunit 1, domain 1"/>
    <property type="match status" value="1"/>
</dbReference>
<dbReference type="Proteomes" id="UP001057498">
    <property type="component" value="Chromosome"/>
</dbReference>
<dbReference type="InterPro" id="IPR001353">
    <property type="entry name" value="Proteasome_sua/b"/>
</dbReference>
<dbReference type="CDD" id="cd01906">
    <property type="entry name" value="proteasome_protease_HslV"/>
    <property type="match status" value="1"/>
</dbReference>
<dbReference type="EMBL" id="AP025730">
    <property type="protein sequence ID" value="BDI03660.1"/>
    <property type="molecule type" value="Genomic_DNA"/>
</dbReference>
<organism evidence="1 2">
    <name type="scientific">Sphaerotilus microaerophilus</name>
    <dbReference type="NCBI Taxonomy" id="2914710"/>
    <lineage>
        <taxon>Bacteria</taxon>
        <taxon>Pseudomonadati</taxon>
        <taxon>Pseudomonadota</taxon>
        <taxon>Betaproteobacteria</taxon>
        <taxon>Burkholderiales</taxon>
        <taxon>Sphaerotilaceae</taxon>
        <taxon>Sphaerotilus</taxon>
    </lineage>
</organism>
<dbReference type="SUPFAM" id="SSF56235">
    <property type="entry name" value="N-terminal nucleophile aminohydrolases (Ntn hydrolases)"/>
    <property type="match status" value="1"/>
</dbReference>
<reference evidence="1" key="1">
    <citation type="submission" date="2022-04" db="EMBL/GenBank/DDBJ databases">
        <title>Whole genome sequence of Sphaerotilus sp. FB-5.</title>
        <authorList>
            <person name="Takeda M."/>
            <person name="Narihara S."/>
            <person name="Akimoto M."/>
            <person name="Akimoto R."/>
            <person name="Nishiyashiki S."/>
            <person name="Murakami T."/>
        </authorList>
    </citation>
    <scope>NUCLEOTIDE SEQUENCE</scope>
    <source>
        <strain evidence="1">FB-5</strain>
    </source>
</reference>
<proteinExistence type="predicted"/>
<protein>
    <recommendedName>
        <fullName evidence="3">MFS transporter</fullName>
    </recommendedName>
</protein>
<gene>
    <name evidence="1" type="ORF">CATMQ487_06300</name>
</gene>
<dbReference type="Pfam" id="PF00227">
    <property type="entry name" value="Proteasome"/>
    <property type="match status" value="1"/>
</dbReference>
<name>A0ABN6PK85_9BURK</name>
<keyword evidence="2" id="KW-1185">Reference proteome</keyword>
<evidence type="ECO:0000313" key="1">
    <source>
        <dbReference type="EMBL" id="BDI03660.1"/>
    </source>
</evidence>
<accession>A0ABN6PK85</accession>
<sequence length="200" mass="21587">MSTVVAVRSADSIVIGAETLLMQGEARLGHAYGDNPKLFLVGHSCIGLTGSVAHYTALIQALRSLGDDCRLGSNEEVFNTFTRVHKRLKDDFFLNPKKQPDDPYEANHISALVANGSGIYGVYAHREVLNFGRFWANGTGRPYALGAMHAGWQMGGERPDALAVARQGLAAAMEFDRGSGGEMRLYRFEVGSDAAPQAVD</sequence>
<evidence type="ECO:0008006" key="3">
    <source>
        <dbReference type="Google" id="ProtNLM"/>
    </source>
</evidence>
<dbReference type="InterPro" id="IPR029055">
    <property type="entry name" value="Ntn_hydrolases_N"/>
</dbReference>
<evidence type="ECO:0000313" key="2">
    <source>
        <dbReference type="Proteomes" id="UP001057498"/>
    </source>
</evidence>